<comment type="similarity">
    <text evidence="1">Belongs to the sigma-70 factor family. ECF subfamily.</text>
</comment>
<dbReference type="RefSeq" id="WP_058846673.1">
    <property type="nucleotide sequence ID" value="NZ_LOCL01000028.1"/>
</dbReference>
<evidence type="ECO:0000256" key="4">
    <source>
        <dbReference type="ARBA" id="ARBA00023163"/>
    </source>
</evidence>
<keyword evidence="8" id="KW-1185">Reference proteome</keyword>
<keyword evidence="3" id="KW-0731">Sigma factor</keyword>
<evidence type="ECO:0000256" key="2">
    <source>
        <dbReference type="ARBA" id="ARBA00023015"/>
    </source>
</evidence>
<keyword evidence="2" id="KW-0805">Transcription regulation</keyword>
<dbReference type="GO" id="GO:0006352">
    <property type="term" value="P:DNA-templated transcription initiation"/>
    <property type="evidence" value="ECO:0007669"/>
    <property type="project" value="InterPro"/>
</dbReference>
<accession>A0A0W7X8H4</accession>
<sequence length="222" mass="25415">MWGRKEARRSEDEGAELHGQEVTPGEALEFPQQKRRPSHTPVQPLTAVEQERYDQFYRSEFTSLTRHVIFLGATVEEAKDAAQSSLVDLLMNWRTVRSPRAWCRKAAAHHFMRNDIRINRSLASARRSLTSDEAEAYSLSSPLEDWEFVITFVETHLTGVQRQVIAWHIDGFEPQEIAVQLRMTPATVRSNLRHARKKLASVLVTDHPELAKSMGDAEGKRK</sequence>
<dbReference type="Pfam" id="PF08281">
    <property type="entry name" value="Sigma70_r4_2"/>
    <property type="match status" value="1"/>
</dbReference>
<evidence type="ECO:0000256" key="3">
    <source>
        <dbReference type="ARBA" id="ARBA00023082"/>
    </source>
</evidence>
<evidence type="ECO:0000256" key="1">
    <source>
        <dbReference type="ARBA" id="ARBA00010641"/>
    </source>
</evidence>
<name>A0A0W7X8H4_9ACTN</name>
<feature type="compositionally biased region" description="Basic and acidic residues" evidence="5">
    <location>
        <begin position="1"/>
        <end position="19"/>
    </location>
</feature>
<dbReference type="Proteomes" id="UP000054804">
    <property type="component" value="Unassembled WGS sequence"/>
</dbReference>
<dbReference type="InterPro" id="IPR013249">
    <property type="entry name" value="RNA_pol_sigma70_r4_t2"/>
</dbReference>
<dbReference type="InterPro" id="IPR036388">
    <property type="entry name" value="WH-like_DNA-bd_sf"/>
</dbReference>
<dbReference type="Gene3D" id="1.10.10.10">
    <property type="entry name" value="Winged helix-like DNA-binding domain superfamily/Winged helix DNA-binding domain"/>
    <property type="match status" value="1"/>
</dbReference>
<reference evidence="7 8" key="1">
    <citation type="submission" date="2015-12" db="EMBL/GenBank/DDBJ databases">
        <title>Draft genome sequence of Streptomyces silvensis ATCC 53525, a producer of novel hormone antagonists.</title>
        <authorList>
            <person name="Johnston C.W."/>
            <person name="Li Y."/>
            <person name="Magarvey N.A."/>
        </authorList>
    </citation>
    <scope>NUCLEOTIDE SEQUENCE [LARGE SCALE GENOMIC DNA]</scope>
    <source>
        <strain evidence="7 8">ATCC 53525</strain>
    </source>
</reference>
<evidence type="ECO:0000313" key="8">
    <source>
        <dbReference type="Proteomes" id="UP000054804"/>
    </source>
</evidence>
<keyword evidence="4" id="KW-0804">Transcription</keyword>
<feature type="region of interest" description="Disordered" evidence="5">
    <location>
        <begin position="1"/>
        <end position="45"/>
    </location>
</feature>
<organism evidence="7 8">
    <name type="scientific">Streptomyces silvensis</name>
    <dbReference type="NCBI Taxonomy" id="1765722"/>
    <lineage>
        <taxon>Bacteria</taxon>
        <taxon>Bacillati</taxon>
        <taxon>Actinomycetota</taxon>
        <taxon>Actinomycetes</taxon>
        <taxon>Kitasatosporales</taxon>
        <taxon>Streptomycetaceae</taxon>
        <taxon>Streptomyces</taxon>
    </lineage>
</organism>
<dbReference type="GO" id="GO:0016987">
    <property type="term" value="F:sigma factor activity"/>
    <property type="evidence" value="ECO:0007669"/>
    <property type="project" value="UniProtKB-KW"/>
</dbReference>
<dbReference type="EMBL" id="LOCL01000028">
    <property type="protein sequence ID" value="KUF19183.1"/>
    <property type="molecule type" value="Genomic_DNA"/>
</dbReference>
<dbReference type="STRING" id="1765722.AT728_21730"/>
<comment type="caution">
    <text evidence="7">The sequence shown here is derived from an EMBL/GenBank/DDBJ whole genome shotgun (WGS) entry which is preliminary data.</text>
</comment>
<dbReference type="OrthoDB" id="3608473at2"/>
<evidence type="ECO:0000259" key="6">
    <source>
        <dbReference type="Pfam" id="PF08281"/>
    </source>
</evidence>
<gene>
    <name evidence="7" type="ORF">AT728_21730</name>
</gene>
<dbReference type="InterPro" id="IPR016032">
    <property type="entry name" value="Sig_transdc_resp-reg_C-effctor"/>
</dbReference>
<proteinExistence type="inferred from homology"/>
<dbReference type="GO" id="GO:0003677">
    <property type="term" value="F:DNA binding"/>
    <property type="evidence" value="ECO:0007669"/>
    <property type="project" value="InterPro"/>
</dbReference>
<evidence type="ECO:0000256" key="5">
    <source>
        <dbReference type="SAM" id="MobiDB-lite"/>
    </source>
</evidence>
<protein>
    <recommendedName>
        <fullName evidence="6">RNA polymerase sigma factor 70 region 4 type 2 domain-containing protein</fullName>
    </recommendedName>
</protein>
<evidence type="ECO:0000313" key="7">
    <source>
        <dbReference type="EMBL" id="KUF19183.1"/>
    </source>
</evidence>
<dbReference type="SUPFAM" id="SSF46894">
    <property type="entry name" value="C-terminal effector domain of the bipartite response regulators"/>
    <property type="match status" value="1"/>
</dbReference>
<dbReference type="AlphaFoldDB" id="A0A0W7X8H4"/>
<feature type="domain" description="RNA polymerase sigma factor 70 region 4 type 2" evidence="6">
    <location>
        <begin position="156"/>
        <end position="199"/>
    </location>
</feature>